<dbReference type="InterPro" id="IPR012341">
    <property type="entry name" value="6hp_glycosidase-like_sf"/>
</dbReference>
<accession>A0A326U370</accession>
<organism evidence="3 4">
    <name type="scientific">Thermosporothrix hazakensis</name>
    <dbReference type="NCBI Taxonomy" id="644383"/>
    <lineage>
        <taxon>Bacteria</taxon>
        <taxon>Bacillati</taxon>
        <taxon>Chloroflexota</taxon>
        <taxon>Ktedonobacteria</taxon>
        <taxon>Ktedonobacterales</taxon>
        <taxon>Thermosporotrichaceae</taxon>
        <taxon>Thermosporothrix</taxon>
    </lineage>
</organism>
<name>A0A326U370_THEHA</name>
<dbReference type="EMBL" id="QKUF01000019">
    <property type="protein sequence ID" value="PZW25277.1"/>
    <property type="molecule type" value="Genomic_DNA"/>
</dbReference>
<dbReference type="Pfam" id="PF17389">
    <property type="entry name" value="Bac_rhamnosid6H"/>
    <property type="match status" value="1"/>
</dbReference>
<comment type="caution">
    <text evidence="3">The sequence shown here is derived from an EMBL/GenBank/DDBJ whole genome shotgun (WGS) entry which is preliminary data.</text>
</comment>
<dbReference type="GO" id="GO:0005975">
    <property type="term" value="P:carbohydrate metabolic process"/>
    <property type="evidence" value="ECO:0007669"/>
    <property type="project" value="InterPro"/>
</dbReference>
<dbReference type="RefSeq" id="WP_111324666.1">
    <property type="nucleotide sequence ID" value="NZ_BIFX01000002.1"/>
</dbReference>
<dbReference type="PANTHER" id="PTHR34987:SF2">
    <property type="entry name" value="B, PUTATIVE (AFU_ORTHOLOGUE AFUA_7G05040)-RELATED"/>
    <property type="match status" value="1"/>
</dbReference>
<gene>
    <name evidence="3" type="ORF">EI42_04329</name>
</gene>
<dbReference type="InterPro" id="IPR008928">
    <property type="entry name" value="6-hairpin_glycosidase_sf"/>
</dbReference>
<proteinExistence type="predicted"/>
<sequence length="803" mass="91700">MIQRTLLTDAPFDQRDMSWSIRGRWPCSWISAPFPLAPPFVLAYRLRFILEQASVFRLHVTADERYILYLDGMRAGCGPERGDVDHWYFETYDVSLEAGVHMLVAQVWSLGEKAPFAQVSAQPGFLLCPEEDAYRDVLGTGRASWEVKQLAGYTFHEPLSAFAIGYTLELEGKQFAWDFEHGVGTGWSPARVLQPGVTAQCSEVAPSQQQLLPASLPPMLYQRYRGGRVRHISAPSLSHTHSLAFRAAEHLTEEEEGWRALLAGDSSLTLPPHTRRRVLIDLENYLCAYPEIVVSRGEAGSVRVNWQESLIADTHTWNKGHRGEIEDKYFTTLWRDRDGIGDSFHLDGGEHRRLTTLWWRAGRYVELVVETENQPLTLEQLHFYETRYPLEMESSFSVSDERLQRLLPLAFRTLQMCAHETYMDCPFYEQLMYVGDTRLECLLTYVSSRDDRLPRKALRLFDYSRLPGGLTQSRYPSRVRQMIPPFSLWWVAMIHDYLMWRDDVAFVCSLLPGMRAVLDAFVSLRDEDGLVRSPAGWNFMDWLPAWPDGEPEGSHEGEICVSLNWLYVYALQKGVELEQACGEAELAARYQRLARETVEALTAQYWCEEKGLYADNAEHTNFSEHSQCLAVLSRLLSTEQCRRIEAGITGASELLRPSVYFLHYYFELCQMTGRSDLFFQRLQAWYQMLDLDFKTTYENLDPFTNRSDCHAWAAHPLYHYFATILGIRPAAPGFRSVMITPLLGSLASSGGTLVHPQGELRVSFQQLGGALHATIALPETVQGTLAYHGQQCALHPGEQQLRL</sequence>
<feature type="domain" description="Alpha-L-rhamnosidase C-terminal" evidence="2">
    <location>
        <begin position="726"/>
        <end position="786"/>
    </location>
</feature>
<dbReference type="AlphaFoldDB" id="A0A326U370"/>
<dbReference type="Proteomes" id="UP000248806">
    <property type="component" value="Unassembled WGS sequence"/>
</dbReference>
<dbReference type="OrthoDB" id="9761045at2"/>
<dbReference type="Pfam" id="PF17390">
    <property type="entry name" value="Bac_rhamnosid_C"/>
    <property type="match status" value="1"/>
</dbReference>
<dbReference type="Gene3D" id="1.50.10.10">
    <property type="match status" value="1"/>
</dbReference>
<dbReference type="Gene3D" id="2.60.120.260">
    <property type="entry name" value="Galactose-binding domain-like"/>
    <property type="match status" value="2"/>
</dbReference>
<dbReference type="InterPro" id="IPR035396">
    <property type="entry name" value="Bac_rhamnosid6H"/>
</dbReference>
<protein>
    <submittedName>
        <fullName evidence="3">Alpha-L-rhamnosidase-like protein</fullName>
    </submittedName>
</protein>
<evidence type="ECO:0000313" key="4">
    <source>
        <dbReference type="Proteomes" id="UP000248806"/>
    </source>
</evidence>
<evidence type="ECO:0000313" key="3">
    <source>
        <dbReference type="EMBL" id="PZW25277.1"/>
    </source>
</evidence>
<evidence type="ECO:0000259" key="2">
    <source>
        <dbReference type="Pfam" id="PF17390"/>
    </source>
</evidence>
<dbReference type="PANTHER" id="PTHR34987">
    <property type="entry name" value="C, PUTATIVE (AFU_ORTHOLOGUE AFUA_3G02880)-RELATED"/>
    <property type="match status" value="1"/>
</dbReference>
<evidence type="ECO:0000259" key="1">
    <source>
        <dbReference type="Pfam" id="PF17389"/>
    </source>
</evidence>
<reference evidence="3 4" key="1">
    <citation type="submission" date="2018-06" db="EMBL/GenBank/DDBJ databases">
        <title>Genomic Encyclopedia of Archaeal and Bacterial Type Strains, Phase II (KMG-II): from individual species to whole genera.</title>
        <authorList>
            <person name="Goeker M."/>
        </authorList>
    </citation>
    <scope>NUCLEOTIDE SEQUENCE [LARGE SCALE GENOMIC DNA]</scope>
    <source>
        <strain evidence="3 4">ATCC BAA-1881</strain>
    </source>
</reference>
<dbReference type="SUPFAM" id="SSF48208">
    <property type="entry name" value="Six-hairpin glycosidases"/>
    <property type="match status" value="1"/>
</dbReference>
<dbReference type="Gene3D" id="2.60.420.10">
    <property type="entry name" value="Maltose phosphorylase, domain 3"/>
    <property type="match status" value="1"/>
</dbReference>
<dbReference type="InterPro" id="IPR035398">
    <property type="entry name" value="Bac_rhamnosid_C"/>
</dbReference>
<keyword evidence="4" id="KW-1185">Reference proteome</keyword>
<feature type="domain" description="Alpha-L-rhamnosidase six-hairpin glycosidase" evidence="1">
    <location>
        <begin position="393"/>
        <end position="722"/>
    </location>
</feature>